<dbReference type="EMBL" id="CP051167">
    <property type="protein sequence ID" value="QIZ71573.1"/>
    <property type="molecule type" value="Genomic_DNA"/>
</dbReference>
<accession>A0A6H1U0N2</accession>
<organism evidence="4 5">
    <name type="scientific">Oxynema aestuarii AP17</name>
    <dbReference type="NCBI Taxonomy" id="2064643"/>
    <lineage>
        <taxon>Bacteria</taxon>
        <taxon>Bacillati</taxon>
        <taxon>Cyanobacteriota</taxon>
        <taxon>Cyanophyceae</taxon>
        <taxon>Oscillatoriophycideae</taxon>
        <taxon>Oscillatoriales</taxon>
        <taxon>Oscillatoriaceae</taxon>
        <taxon>Oxynema</taxon>
        <taxon>Oxynema aestuarii</taxon>
    </lineage>
</organism>
<dbReference type="Proteomes" id="UP000500857">
    <property type="component" value="Chromosome"/>
</dbReference>
<evidence type="ECO:0000259" key="3">
    <source>
        <dbReference type="PROSITE" id="PS50966"/>
    </source>
</evidence>
<dbReference type="PANTHER" id="PTHR38133:SF1">
    <property type="entry name" value="SLR1429 PROTEIN"/>
    <property type="match status" value="1"/>
</dbReference>
<dbReference type="GO" id="GO:0008270">
    <property type="term" value="F:zinc ion binding"/>
    <property type="evidence" value="ECO:0007669"/>
    <property type="project" value="UniProtKB-KW"/>
</dbReference>
<dbReference type="Pfam" id="PF04434">
    <property type="entry name" value="SWIM"/>
    <property type="match status" value="1"/>
</dbReference>
<keyword evidence="1" id="KW-0862">Zinc</keyword>
<dbReference type="AlphaFoldDB" id="A0A6H1U0N2"/>
<evidence type="ECO:0000256" key="2">
    <source>
        <dbReference type="SAM" id="MobiDB-lite"/>
    </source>
</evidence>
<keyword evidence="1" id="KW-0863">Zinc-finger</keyword>
<sequence>MNKEELTNETEWWLQQWLELINSYRFKKRLERARNYARQGNVLSIEFQEGKAIARVQGTEAEPYQVSLWLDPLTDEDWGYVIETLSQRAIFSAKLLAGEMPKNIEEVFAANGLRLFPFTLDEVRSRCSCPDKANPCKHIAAVYYLLGDRFSEDPFILLQLRGRTKEQILAALRQQREISTREADTGDRSNAVAQKSPNMARQTRVNLNQFWDYEDALDSSLVVIAPSPSSETVLEVLGPIPLQPSAAGRALMETLNGLYGNIGQQAIVAALNRAG</sequence>
<evidence type="ECO:0000256" key="1">
    <source>
        <dbReference type="PROSITE-ProRule" id="PRU00325"/>
    </source>
</evidence>
<reference evidence="4 5" key="1">
    <citation type="submission" date="2020-04" db="EMBL/GenBank/DDBJ databases">
        <authorList>
            <person name="Basu S."/>
            <person name="Maruthanayagam V."/>
            <person name="Chakraborty S."/>
            <person name="Pramanik A."/>
            <person name="Mukherjee J."/>
            <person name="Brink B."/>
        </authorList>
    </citation>
    <scope>NUCLEOTIDE SEQUENCE [LARGE SCALE GENOMIC DNA]</scope>
    <source>
        <strain evidence="4 5">AP17</strain>
    </source>
</reference>
<feature type="region of interest" description="Disordered" evidence="2">
    <location>
        <begin position="179"/>
        <end position="198"/>
    </location>
</feature>
<dbReference type="RefSeq" id="WP_168569725.1">
    <property type="nucleotide sequence ID" value="NZ_CP051167.1"/>
</dbReference>
<gene>
    <name evidence="4" type="ORF">HCG48_14075</name>
</gene>
<evidence type="ECO:0000313" key="4">
    <source>
        <dbReference type="EMBL" id="QIZ71573.1"/>
    </source>
</evidence>
<dbReference type="InterPro" id="IPR007527">
    <property type="entry name" value="Znf_SWIM"/>
</dbReference>
<dbReference type="KEGG" id="oxy:HCG48_14075"/>
<proteinExistence type="predicted"/>
<dbReference type="PANTHER" id="PTHR38133">
    <property type="entry name" value="SLR1429 PROTEIN"/>
    <property type="match status" value="1"/>
</dbReference>
<protein>
    <recommendedName>
        <fullName evidence="3">SWIM-type domain-containing protein</fullName>
    </recommendedName>
</protein>
<keyword evidence="5" id="KW-1185">Reference proteome</keyword>
<dbReference type="PROSITE" id="PS50966">
    <property type="entry name" value="ZF_SWIM"/>
    <property type="match status" value="1"/>
</dbReference>
<name>A0A6H1U0N2_9CYAN</name>
<evidence type="ECO:0000313" key="5">
    <source>
        <dbReference type="Proteomes" id="UP000500857"/>
    </source>
</evidence>
<keyword evidence="1" id="KW-0479">Metal-binding</keyword>
<feature type="domain" description="SWIM-type" evidence="3">
    <location>
        <begin position="116"/>
        <end position="147"/>
    </location>
</feature>